<evidence type="ECO:0000313" key="6">
    <source>
        <dbReference type="Proteomes" id="UP000184185"/>
    </source>
</evidence>
<dbReference type="AlphaFoldDB" id="A0A1M6DAK7"/>
<dbReference type="OrthoDB" id="9812605at2"/>
<dbReference type="GO" id="GO:0000150">
    <property type="term" value="F:DNA strand exchange activity"/>
    <property type="evidence" value="ECO:0007669"/>
    <property type="project" value="InterPro"/>
</dbReference>
<evidence type="ECO:0000256" key="2">
    <source>
        <dbReference type="ARBA" id="ARBA00022777"/>
    </source>
</evidence>
<keyword evidence="2" id="KW-0418">Kinase</keyword>
<reference evidence="5 6" key="1">
    <citation type="submission" date="2016-11" db="EMBL/GenBank/DDBJ databases">
        <authorList>
            <person name="Jaros S."/>
            <person name="Januszkiewicz K."/>
            <person name="Wedrychowicz H."/>
        </authorList>
    </citation>
    <scope>NUCLEOTIDE SEQUENCE [LARGE SCALE GENOMIC DNA]</scope>
    <source>
        <strain evidence="5 6">DSM 14809</strain>
    </source>
</reference>
<dbReference type="Gene3D" id="1.10.1070.20">
    <property type="match status" value="1"/>
</dbReference>
<dbReference type="CDD" id="cd00569">
    <property type="entry name" value="HTH_Hin_like"/>
    <property type="match status" value="1"/>
</dbReference>
<sequence length="361" mass="41287">MSNERNAGRKPLISEEQINEIEERYNGGESLSAIAKEYGVTRQALHKRLQDKSNKPVKIDWIEDGECVSSMEVDFKRRGIVLANYAVEISRLPFGFNVHPTWQNFISLLEEKYLKEHGVDEPGTYLVTDDGKGFQVDEVLDLPEDFQGEIPVFEFQKKDLILTRTDTDGFQMKAMSSDRRLFIKSQAVISGVEMQDWAVEIIASDLAEQLGIPCVKQHQCKFAFGNRKWEGVYSKNFEIDGYTFLSFESLISTEHLSTKDDAFIRMGSLEKLEWCANQLARIGGISCAQAEKYMIDLAVIDCLVGNVDRHTRNFGLFFNSNKGEYSIPLVFDNGMGLFEHDYYRDNYKSFEEAMNNVYVSP</sequence>
<dbReference type="InterPro" id="IPR012893">
    <property type="entry name" value="HipA-like_C"/>
</dbReference>
<organism evidence="5 6">
    <name type="scientific">Pseudobutyrivibrio xylanivorans DSM 14809</name>
    <dbReference type="NCBI Taxonomy" id="1123012"/>
    <lineage>
        <taxon>Bacteria</taxon>
        <taxon>Bacillati</taxon>
        <taxon>Bacillota</taxon>
        <taxon>Clostridia</taxon>
        <taxon>Lachnospirales</taxon>
        <taxon>Lachnospiraceae</taxon>
        <taxon>Pseudobutyrivibrio</taxon>
    </lineage>
</organism>
<dbReference type="Pfam" id="PF02796">
    <property type="entry name" value="HTH_7"/>
    <property type="match status" value="1"/>
</dbReference>
<evidence type="ECO:0000259" key="4">
    <source>
        <dbReference type="Pfam" id="PF07804"/>
    </source>
</evidence>
<protein>
    <submittedName>
        <fullName evidence="5">Helix-turn-helix domain of resolvase</fullName>
    </submittedName>
</protein>
<dbReference type="RefSeq" id="WP_072913335.1">
    <property type="nucleotide sequence ID" value="NZ_FQYQ01000004.1"/>
</dbReference>
<accession>A0A1M6DAK7</accession>
<proteinExistence type="predicted"/>
<dbReference type="Pfam" id="PF07804">
    <property type="entry name" value="HipA_C"/>
    <property type="match status" value="1"/>
</dbReference>
<dbReference type="InterPro" id="IPR009057">
    <property type="entry name" value="Homeodomain-like_sf"/>
</dbReference>
<dbReference type="InterPro" id="IPR006120">
    <property type="entry name" value="Resolvase_HTH_dom"/>
</dbReference>
<feature type="domain" description="HipA-like C-terminal" evidence="4">
    <location>
        <begin position="169"/>
        <end position="324"/>
    </location>
</feature>
<dbReference type="Gene3D" id="1.10.10.60">
    <property type="entry name" value="Homeodomain-like"/>
    <property type="match status" value="1"/>
</dbReference>
<keyword evidence="1" id="KW-0808">Transferase</keyword>
<keyword evidence="6" id="KW-1185">Reference proteome</keyword>
<evidence type="ECO:0000259" key="3">
    <source>
        <dbReference type="Pfam" id="PF02796"/>
    </source>
</evidence>
<dbReference type="GO" id="GO:0003677">
    <property type="term" value="F:DNA binding"/>
    <property type="evidence" value="ECO:0007669"/>
    <property type="project" value="InterPro"/>
</dbReference>
<dbReference type="EMBL" id="FQYQ01000004">
    <property type="protein sequence ID" value="SHI70253.1"/>
    <property type="molecule type" value="Genomic_DNA"/>
</dbReference>
<evidence type="ECO:0000256" key="1">
    <source>
        <dbReference type="ARBA" id="ARBA00022679"/>
    </source>
</evidence>
<evidence type="ECO:0000313" key="5">
    <source>
        <dbReference type="EMBL" id="SHI70253.1"/>
    </source>
</evidence>
<dbReference type="SUPFAM" id="SSF46689">
    <property type="entry name" value="Homeodomain-like"/>
    <property type="match status" value="1"/>
</dbReference>
<dbReference type="Proteomes" id="UP000184185">
    <property type="component" value="Unassembled WGS sequence"/>
</dbReference>
<name>A0A1M6DAK7_PSEXY</name>
<dbReference type="GO" id="GO:0016301">
    <property type="term" value="F:kinase activity"/>
    <property type="evidence" value="ECO:0007669"/>
    <property type="project" value="UniProtKB-KW"/>
</dbReference>
<gene>
    <name evidence="5" type="ORF">SAMN02745725_00909</name>
</gene>
<feature type="domain" description="Resolvase HTH" evidence="3">
    <location>
        <begin position="8"/>
        <end position="49"/>
    </location>
</feature>